<reference evidence="1" key="1">
    <citation type="submission" date="2022-10" db="EMBL/GenBank/DDBJ databases">
        <title>Adaptive evolution leads to modifications in subtelomeric GC content in a zoonotic Cryptosporidium species.</title>
        <authorList>
            <person name="Li J."/>
            <person name="Feng Y."/>
            <person name="Xiao L."/>
        </authorList>
    </citation>
    <scope>NUCLEOTIDE SEQUENCE</scope>
    <source>
        <strain evidence="1">25894</strain>
    </source>
</reference>
<keyword evidence="2" id="KW-1185">Reference proteome</keyword>
<accession>A0ABQ8P1M2</accession>
<dbReference type="Proteomes" id="UP001071777">
    <property type="component" value="Unassembled WGS sequence"/>
</dbReference>
<evidence type="ECO:0000313" key="1">
    <source>
        <dbReference type="EMBL" id="KAJ1604658.1"/>
    </source>
</evidence>
<feature type="non-terminal residue" evidence="1">
    <location>
        <position position="1"/>
    </location>
</feature>
<proteinExistence type="predicted"/>
<protein>
    <submittedName>
        <fullName evidence="1">Uncharacterized protein</fullName>
    </submittedName>
</protein>
<comment type="caution">
    <text evidence="1">The sequence shown here is derived from an EMBL/GenBank/DDBJ whole genome shotgun (WGS) entry which is preliminary data.</text>
</comment>
<organism evidence="1 2">
    <name type="scientific">Cryptosporidium canis</name>
    <dbReference type="NCBI Taxonomy" id="195482"/>
    <lineage>
        <taxon>Eukaryota</taxon>
        <taxon>Sar</taxon>
        <taxon>Alveolata</taxon>
        <taxon>Apicomplexa</taxon>
        <taxon>Conoidasida</taxon>
        <taxon>Coccidia</taxon>
        <taxon>Eucoccidiorida</taxon>
        <taxon>Eimeriorina</taxon>
        <taxon>Cryptosporidiidae</taxon>
        <taxon>Cryptosporidium</taxon>
    </lineage>
</organism>
<name>A0ABQ8P1M2_9CRYT</name>
<dbReference type="EMBL" id="JAPCXB010000223">
    <property type="protein sequence ID" value="KAJ1604658.1"/>
    <property type="molecule type" value="Genomic_DNA"/>
</dbReference>
<evidence type="ECO:0000313" key="2">
    <source>
        <dbReference type="Proteomes" id="UP001071777"/>
    </source>
</evidence>
<gene>
    <name evidence="1" type="ORF">OJ252_3671</name>
</gene>
<sequence length="180" mass="18596">VAPQNLVANHSIASLVVEDAGLLAPGALFENGQADHKLLHLQVDQSGGSLAANRPHVVADESAVQQPIAQPPKSVRGDALGVVAWRHLGQELVDVDKNKPAVGGAVQSALQLIKDPFPACPDALVLVVLVKKVPPESIGKHSKSLGDLVKEPLVLQDEPVVRDAGDGVNHGPNPLAVLGG</sequence>